<feature type="compositionally biased region" description="Polar residues" evidence="1">
    <location>
        <begin position="260"/>
        <end position="270"/>
    </location>
</feature>
<evidence type="ECO:0008006" key="4">
    <source>
        <dbReference type="Google" id="ProtNLM"/>
    </source>
</evidence>
<evidence type="ECO:0000313" key="3">
    <source>
        <dbReference type="Proteomes" id="UP000008144"/>
    </source>
</evidence>
<name>F6ZY89_CIOIN</name>
<dbReference type="AlphaFoldDB" id="F6ZY89"/>
<dbReference type="Proteomes" id="UP000008144">
    <property type="component" value="Unassembled WGS sequence"/>
</dbReference>
<feature type="region of interest" description="Disordered" evidence="1">
    <location>
        <begin position="252"/>
        <end position="280"/>
    </location>
</feature>
<feature type="compositionally biased region" description="Polar residues" evidence="1">
    <location>
        <begin position="174"/>
        <end position="194"/>
    </location>
</feature>
<feature type="region of interest" description="Disordered" evidence="1">
    <location>
        <begin position="174"/>
        <end position="218"/>
    </location>
</feature>
<proteinExistence type="predicted"/>
<feature type="compositionally biased region" description="Polar residues" evidence="1">
    <location>
        <begin position="420"/>
        <end position="432"/>
    </location>
</feature>
<reference evidence="2" key="2">
    <citation type="submission" date="2025-08" db="UniProtKB">
        <authorList>
            <consortium name="Ensembl"/>
        </authorList>
    </citation>
    <scope>IDENTIFICATION</scope>
</reference>
<dbReference type="HOGENOM" id="CLU_564474_0_0_1"/>
<evidence type="ECO:0000256" key="1">
    <source>
        <dbReference type="SAM" id="MobiDB-lite"/>
    </source>
</evidence>
<feature type="compositionally biased region" description="Basic and acidic residues" evidence="1">
    <location>
        <begin position="271"/>
        <end position="280"/>
    </location>
</feature>
<accession>F6ZY89</accession>
<feature type="region of interest" description="Disordered" evidence="1">
    <location>
        <begin position="402"/>
        <end position="432"/>
    </location>
</feature>
<reference evidence="2" key="3">
    <citation type="submission" date="2025-09" db="UniProtKB">
        <authorList>
            <consortium name="Ensembl"/>
        </authorList>
    </citation>
    <scope>IDENTIFICATION</scope>
</reference>
<dbReference type="Ensembl" id="ENSCINT00000029890.2">
    <property type="protein sequence ID" value="ENSCINP00000029644.2"/>
    <property type="gene ID" value="ENSCING00000017569.2"/>
</dbReference>
<feature type="compositionally biased region" description="Polar residues" evidence="1">
    <location>
        <begin position="204"/>
        <end position="214"/>
    </location>
</feature>
<evidence type="ECO:0000313" key="2">
    <source>
        <dbReference type="Ensembl" id="ENSCINP00000029644.2"/>
    </source>
</evidence>
<dbReference type="InParanoid" id="F6ZY89"/>
<sequence>MLDLFSDNQYWKPPLPDISVDIQYLPVQNQNKTKDNNVHHNDVACTKATELLVVENCYCSQLNLSDQSNKKNQYMMAPCGLYYHSANPESNSSSLYTEDSLHTSSQKKPNELFKRKCAYCVTAAKFQGNNNNSNNNSNALELISRASTKSAKSDTLQLNPSYDRLLSVKSTCGKSMGNTESNNGRRYNLITSGKSKGHSHNKRSLQTSGRSKSLSTKRKELQITDDGFCLTTKSSRLLDRVKSEDEITFEVVPESKKSSKPQSHVKSLLSNEHEEISTEQRRRLEDVAKEVVNSVVVDAEVNMLVGGPSPVLYDGGTPCYCNMAQRSLVDVSTNSTFSGETLLNWLLCGGKYKDNCNDVFVTEFCEKLLKCGILRTQTNIPGAKFKLNGLYKWFEPTQRYKSTSEPNLEQLPSEPKNMKRNSLPSEKQQRLPTTVQSKLNSYISVADLSSITTTSPNEGFRNNSNRLKTNIDQSSIATQTEVSF</sequence>
<reference evidence="3" key="1">
    <citation type="journal article" date="2002" name="Science">
        <title>The draft genome of Ciona intestinalis: insights into chordate and vertebrate origins.</title>
        <authorList>
            <person name="Dehal P."/>
            <person name="Satou Y."/>
            <person name="Campbell R.K."/>
            <person name="Chapman J."/>
            <person name="Degnan B."/>
            <person name="De Tomaso A."/>
            <person name="Davidson B."/>
            <person name="Di Gregorio A."/>
            <person name="Gelpke M."/>
            <person name="Goodstein D.M."/>
            <person name="Harafuji N."/>
            <person name="Hastings K.E."/>
            <person name="Ho I."/>
            <person name="Hotta K."/>
            <person name="Huang W."/>
            <person name="Kawashima T."/>
            <person name="Lemaire P."/>
            <person name="Martinez D."/>
            <person name="Meinertzhagen I.A."/>
            <person name="Necula S."/>
            <person name="Nonaka M."/>
            <person name="Putnam N."/>
            <person name="Rash S."/>
            <person name="Saiga H."/>
            <person name="Satake M."/>
            <person name="Terry A."/>
            <person name="Yamada L."/>
            <person name="Wang H.G."/>
            <person name="Awazu S."/>
            <person name="Azumi K."/>
            <person name="Boore J."/>
            <person name="Branno M."/>
            <person name="Chin-Bow S."/>
            <person name="DeSantis R."/>
            <person name="Doyle S."/>
            <person name="Francino P."/>
            <person name="Keys D.N."/>
            <person name="Haga S."/>
            <person name="Hayashi H."/>
            <person name="Hino K."/>
            <person name="Imai K.S."/>
            <person name="Inaba K."/>
            <person name="Kano S."/>
            <person name="Kobayashi K."/>
            <person name="Kobayashi M."/>
            <person name="Lee B.I."/>
            <person name="Makabe K.W."/>
            <person name="Manohar C."/>
            <person name="Matassi G."/>
            <person name="Medina M."/>
            <person name="Mochizuki Y."/>
            <person name="Mount S."/>
            <person name="Morishita T."/>
            <person name="Miura S."/>
            <person name="Nakayama A."/>
            <person name="Nishizaka S."/>
            <person name="Nomoto H."/>
            <person name="Ohta F."/>
            <person name="Oishi K."/>
            <person name="Rigoutsos I."/>
            <person name="Sano M."/>
            <person name="Sasaki A."/>
            <person name="Sasakura Y."/>
            <person name="Shoguchi E."/>
            <person name="Shin-i T."/>
            <person name="Spagnuolo A."/>
            <person name="Stainier D."/>
            <person name="Suzuki M.M."/>
            <person name="Tassy O."/>
            <person name="Takatori N."/>
            <person name="Tokuoka M."/>
            <person name="Yagi K."/>
            <person name="Yoshizaki F."/>
            <person name="Wada S."/>
            <person name="Zhang C."/>
            <person name="Hyatt P.D."/>
            <person name="Larimer F."/>
            <person name="Detter C."/>
            <person name="Doggett N."/>
            <person name="Glavina T."/>
            <person name="Hawkins T."/>
            <person name="Richardson P."/>
            <person name="Lucas S."/>
            <person name="Kohara Y."/>
            <person name="Levine M."/>
            <person name="Satoh N."/>
            <person name="Rokhsar D.S."/>
        </authorList>
    </citation>
    <scope>NUCLEOTIDE SEQUENCE [LARGE SCALE GENOMIC DNA]</scope>
</reference>
<organism evidence="2 3">
    <name type="scientific">Ciona intestinalis</name>
    <name type="common">Transparent sea squirt</name>
    <name type="synonym">Ascidia intestinalis</name>
    <dbReference type="NCBI Taxonomy" id="7719"/>
    <lineage>
        <taxon>Eukaryota</taxon>
        <taxon>Metazoa</taxon>
        <taxon>Chordata</taxon>
        <taxon>Tunicata</taxon>
        <taxon>Ascidiacea</taxon>
        <taxon>Phlebobranchia</taxon>
        <taxon>Cionidae</taxon>
        <taxon>Ciona</taxon>
    </lineage>
</organism>
<protein>
    <recommendedName>
        <fullName evidence="4">DEP domain-containing protein</fullName>
    </recommendedName>
</protein>
<keyword evidence="3" id="KW-1185">Reference proteome</keyword>